<gene>
    <name evidence="2" type="ORF">V2H45_01115</name>
</gene>
<feature type="transmembrane region" description="Helical" evidence="1">
    <location>
        <begin position="48"/>
        <end position="70"/>
    </location>
</feature>
<protein>
    <submittedName>
        <fullName evidence="2">Uncharacterized protein</fullName>
    </submittedName>
</protein>
<name>A0AAW9PPZ8_9CYAN</name>
<sequence length="77" mass="8373">MKLSLITISIVLISTLMLPNAAFGQNLIVPTNDAERNLHHRIVEAQSLKMPIFITTIALTASLITISIALSKSFRVG</sequence>
<keyword evidence="1" id="KW-1133">Transmembrane helix</keyword>
<accession>A0AAW9PPZ8</accession>
<proteinExistence type="predicted"/>
<evidence type="ECO:0000313" key="2">
    <source>
        <dbReference type="EMBL" id="MEE3715340.1"/>
    </source>
</evidence>
<keyword evidence="1" id="KW-0812">Transmembrane</keyword>
<organism evidence="2 3">
    <name type="scientific">Tumidithrix elongata BACA0141</name>
    <dbReference type="NCBI Taxonomy" id="2716417"/>
    <lineage>
        <taxon>Bacteria</taxon>
        <taxon>Bacillati</taxon>
        <taxon>Cyanobacteriota</taxon>
        <taxon>Cyanophyceae</taxon>
        <taxon>Pseudanabaenales</taxon>
        <taxon>Pseudanabaenaceae</taxon>
        <taxon>Tumidithrix</taxon>
        <taxon>Tumidithrix elongata</taxon>
    </lineage>
</organism>
<keyword evidence="1" id="KW-0472">Membrane</keyword>
<dbReference type="EMBL" id="JAZBJZ010000002">
    <property type="protein sequence ID" value="MEE3715340.1"/>
    <property type="molecule type" value="Genomic_DNA"/>
</dbReference>
<dbReference type="RefSeq" id="WP_330481756.1">
    <property type="nucleotide sequence ID" value="NZ_JAZBJZ010000002.1"/>
</dbReference>
<keyword evidence="3" id="KW-1185">Reference proteome</keyword>
<reference evidence="2" key="1">
    <citation type="submission" date="2024-01" db="EMBL/GenBank/DDBJ databases">
        <title>Bank of Algae and Cyanobacteria of the Azores (BACA) strain genomes.</title>
        <authorList>
            <person name="Luz R."/>
            <person name="Cordeiro R."/>
            <person name="Fonseca A."/>
            <person name="Goncalves V."/>
        </authorList>
    </citation>
    <scope>NUCLEOTIDE SEQUENCE</scope>
    <source>
        <strain evidence="2">BACA0141</strain>
    </source>
</reference>
<evidence type="ECO:0000256" key="1">
    <source>
        <dbReference type="SAM" id="Phobius"/>
    </source>
</evidence>
<dbReference type="Proteomes" id="UP001333818">
    <property type="component" value="Unassembled WGS sequence"/>
</dbReference>
<evidence type="ECO:0000313" key="3">
    <source>
        <dbReference type="Proteomes" id="UP001333818"/>
    </source>
</evidence>
<dbReference type="AlphaFoldDB" id="A0AAW9PPZ8"/>
<comment type="caution">
    <text evidence="2">The sequence shown here is derived from an EMBL/GenBank/DDBJ whole genome shotgun (WGS) entry which is preliminary data.</text>
</comment>